<dbReference type="EMBL" id="JANBUN010000797">
    <property type="protein sequence ID" value="KAJ2801297.1"/>
    <property type="molecule type" value="Genomic_DNA"/>
</dbReference>
<protein>
    <submittedName>
        <fullName evidence="1">Rho-GTPase-activating protein 8</fullName>
    </submittedName>
</protein>
<evidence type="ECO:0000313" key="1">
    <source>
        <dbReference type="EMBL" id="KAJ2801297.1"/>
    </source>
</evidence>
<name>A0ACC1L4V1_9FUNG</name>
<reference evidence="1" key="1">
    <citation type="submission" date="2022-07" db="EMBL/GenBank/DDBJ databases">
        <title>Phylogenomic reconstructions and comparative analyses of Kickxellomycotina fungi.</title>
        <authorList>
            <person name="Reynolds N.K."/>
            <person name="Stajich J.E."/>
            <person name="Barry K."/>
            <person name="Grigoriev I.V."/>
            <person name="Crous P."/>
            <person name="Smith M.E."/>
        </authorList>
    </citation>
    <scope>NUCLEOTIDE SEQUENCE</scope>
    <source>
        <strain evidence="1">BCRC 34780</strain>
    </source>
</reference>
<gene>
    <name evidence="1" type="primary">rga8</name>
    <name evidence="1" type="ORF">H4R21_002840</name>
</gene>
<dbReference type="Proteomes" id="UP001140087">
    <property type="component" value="Unassembled WGS sequence"/>
</dbReference>
<feature type="non-terminal residue" evidence="1">
    <location>
        <position position="1"/>
    </location>
</feature>
<organism evidence="1 2">
    <name type="scientific">Coemansia helicoidea</name>
    <dbReference type="NCBI Taxonomy" id="1286919"/>
    <lineage>
        <taxon>Eukaryota</taxon>
        <taxon>Fungi</taxon>
        <taxon>Fungi incertae sedis</taxon>
        <taxon>Zoopagomycota</taxon>
        <taxon>Kickxellomycotina</taxon>
        <taxon>Kickxellomycetes</taxon>
        <taxon>Kickxellales</taxon>
        <taxon>Kickxellaceae</taxon>
        <taxon>Coemansia</taxon>
    </lineage>
</organism>
<comment type="caution">
    <text evidence="1">The sequence shown here is derived from an EMBL/GenBank/DDBJ whole genome shotgun (WGS) entry which is preliminary data.</text>
</comment>
<evidence type="ECO:0000313" key="2">
    <source>
        <dbReference type="Proteomes" id="UP001140087"/>
    </source>
</evidence>
<keyword evidence="2" id="KW-1185">Reference proteome</keyword>
<sequence>QLAARRLAAGGFGRDEGATLKTAFRGLLTECVVLAEAHTDLAVELQSSIIVPLRNFSSEHRARVHASWKIIDDAIRRATGELAQADRHRRTYMQKAAAAEQMRPAGSADGAQSVGPEVKARVSTVDPPQSAAAEDDEEEDDGAAADVARHRRQMSDGARVAALAVVAPEPGELAAASIVLGNVALTRHEFHVMLQRMQTEVPQHDVKFGILGTFRGLISGETLAGWWCINYPTVVRGEADALAVGQSMLDQGYLRFMGRGSQFQSRANAYYQWKRPALEFRSDEEDDSDNEPLLLNRRASYERARRDASEAAAVYRDAVVRGEVVRTGLEEQLTNYLDTMEVWELNRLMSVKSMLGEYARISKRPLETELGIGDRLEVYEESIKPQQDVQWGIENYGTGRFAPRPVIFWPFGRGSSAAEFQVFGVPLDEQLLVSHKQIPLLPAKALSMIRKATRDVAPEDRFQAWTTRVLLSRIHELRNAVNRGPHVTLRQLRAFDPPAVANVLLLYLLELPQPLCPEELHGPLRAVYSSRSEKSGDETLRTLRTLLAGISYAHLATMQALFGGLHELAGADDSQARTEFVRAVARRLGPVVVRGIDVVGAGASRIPESFAADLIEHYDSVLGDIPVTRPFPPAAPPVKTESDMAAVTLADLTSPTAAESSAAAAAMEPAEAVSKRSSAGSSLGGGRRTSALSGSSSLPRPAGSGNGGGSSTRGQASFDEDERLVDNILEGTAERDAAGDSNMDFFLKDEDDDDDDGSDDDNSDEADAVGKDTTQ</sequence>
<proteinExistence type="predicted"/>
<accession>A0ACC1L4V1</accession>